<dbReference type="SMART" id="SM00091">
    <property type="entry name" value="PAS"/>
    <property type="match status" value="2"/>
</dbReference>
<proteinExistence type="predicted"/>
<dbReference type="PROSITE" id="PS50112">
    <property type="entry name" value="PAS"/>
    <property type="match status" value="1"/>
</dbReference>
<keyword evidence="4" id="KW-0808">Transferase</keyword>
<dbReference type="EMBL" id="LT960614">
    <property type="protein sequence ID" value="SON53803.1"/>
    <property type="molecule type" value="Genomic_DNA"/>
</dbReference>
<dbReference type="PROSITE" id="PS50943">
    <property type="entry name" value="HTH_CROC1"/>
    <property type="match status" value="1"/>
</dbReference>
<dbReference type="Gene3D" id="1.10.260.40">
    <property type="entry name" value="lambda repressor-like DNA-binding domains"/>
    <property type="match status" value="1"/>
</dbReference>
<dbReference type="PROSITE" id="PS50113">
    <property type="entry name" value="PAC"/>
    <property type="match status" value="1"/>
</dbReference>
<organism evidence="9 10">
    <name type="scientific">Hartmannibacter diazotrophicus</name>
    <dbReference type="NCBI Taxonomy" id="1482074"/>
    <lineage>
        <taxon>Bacteria</taxon>
        <taxon>Pseudomonadati</taxon>
        <taxon>Pseudomonadota</taxon>
        <taxon>Alphaproteobacteria</taxon>
        <taxon>Hyphomicrobiales</taxon>
        <taxon>Pleomorphomonadaceae</taxon>
        <taxon>Hartmannibacter</taxon>
    </lineage>
</organism>
<evidence type="ECO:0000256" key="2">
    <source>
        <dbReference type="ARBA" id="ARBA00012438"/>
    </source>
</evidence>
<dbReference type="Proteomes" id="UP000223606">
    <property type="component" value="Chromosome 1"/>
</dbReference>
<evidence type="ECO:0000259" key="8">
    <source>
        <dbReference type="PROSITE" id="PS50943"/>
    </source>
</evidence>
<dbReference type="EC" id="2.7.13.3" evidence="2"/>
<keyword evidence="3" id="KW-0597">Phosphoprotein</keyword>
<dbReference type="InterPro" id="IPR000014">
    <property type="entry name" value="PAS"/>
</dbReference>
<dbReference type="InterPro" id="IPR013655">
    <property type="entry name" value="PAS_fold_3"/>
</dbReference>
<dbReference type="Gene3D" id="3.30.450.20">
    <property type="entry name" value="PAS domain"/>
    <property type="match status" value="2"/>
</dbReference>
<dbReference type="InterPro" id="IPR052162">
    <property type="entry name" value="Sensor_kinase/Photoreceptor"/>
</dbReference>
<keyword evidence="5" id="KW-0418">Kinase</keyword>
<dbReference type="InterPro" id="IPR035965">
    <property type="entry name" value="PAS-like_dom_sf"/>
</dbReference>
<dbReference type="GO" id="GO:0003677">
    <property type="term" value="F:DNA binding"/>
    <property type="evidence" value="ECO:0007669"/>
    <property type="project" value="InterPro"/>
</dbReference>
<evidence type="ECO:0000313" key="10">
    <source>
        <dbReference type="Proteomes" id="UP000223606"/>
    </source>
</evidence>
<gene>
    <name evidence="9" type="ORF">HDIA_0262</name>
</gene>
<name>A0A2C9D0Q3_9HYPH</name>
<evidence type="ECO:0000259" key="6">
    <source>
        <dbReference type="PROSITE" id="PS50112"/>
    </source>
</evidence>
<reference evidence="10" key="1">
    <citation type="submission" date="2017-09" db="EMBL/GenBank/DDBJ databases">
        <title>Genome sequence of Nannocystis excedens DSM 71.</title>
        <authorList>
            <person name="Blom J."/>
        </authorList>
    </citation>
    <scope>NUCLEOTIDE SEQUENCE [LARGE SCALE GENOMIC DNA]</scope>
    <source>
        <strain evidence="10">type strain: E19</strain>
    </source>
</reference>
<dbReference type="SUPFAM" id="SSF47413">
    <property type="entry name" value="lambda repressor-like DNA-binding domains"/>
    <property type="match status" value="1"/>
</dbReference>
<dbReference type="SMART" id="SM00086">
    <property type="entry name" value="PAC"/>
    <property type="match status" value="1"/>
</dbReference>
<evidence type="ECO:0000313" key="9">
    <source>
        <dbReference type="EMBL" id="SON53803.1"/>
    </source>
</evidence>
<dbReference type="Pfam" id="PF01381">
    <property type="entry name" value="HTH_3"/>
    <property type="match status" value="1"/>
</dbReference>
<accession>A0A2C9D0Q3</accession>
<dbReference type="PANTHER" id="PTHR43304">
    <property type="entry name" value="PHYTOCHROME-LIKE PROTEIN CPH1"/>
    <property type="match status" value="1"/>
</dbReference>
<feature type="domain" description="PAC" evidence="7">
    <location>
        <begin position="86"/>
        <end position="138"/>
    </location>
</feature>
<evidence type="ECO:0000256" key="4">
    <source>
        <dbReference type="ARBA" id="ARBA00022679"/>
    </source>
</evidence>
<evidence type="ECO:0000259" key="7">
    <source>
        <dbReference type="PROSITE" id="PS50113"/>
    </source>
</evidence>
<feature type="domain" description="HTH cro/C1-type" evidence="8">
    <location>
        <begin position="279"/>
        <end position="308"/>
    </location>
</feature>
<dbReference type="KEGG" id="hdi:HDIA_0262"/>
<dbReference type="SUPFAM" id="SSF55785">
    <property type="entry name" value="PYP-like sensor domain (PAS domain)"/>
    <property type="match status" value="2"/>
</dbReference>
<comment type="catalytic activity">
    <reaction evidence="1">
        <text>ATP + protein L-histidine = ADP + protein N-phospho-L-histidine.</text>
        <dbReference type="EC" id="2.7.13.3"/>
    </reaction>
</comment>
<dbReference type="Pfam" id="PF08447">
    <property type="entry name" value="PAS_3"/>
    <property type="match status" value="2"/>
</dbReference>
<dbReference type="InterPro" id="IPR010982">
    <property type="entry name" value="Lambda_DNA-bd_dom_sf"/>
</dbReference>
<evidence type="ECO:0000256" key="3">
    <source>
        <dbReference type="ARBA" id="ARBA00022553"/>
    </source>
</evidence>
<evidence type="ECO:0000256" key="1">
    <source>
        <dbReference type="ARBA" id="ARBA00000085"/>
    </source>
</evidence>
<dbReference type="InterPro" id="IPR001610">
    <property type="entry name" value="PAC"/>
</dbReference>
<dbReference type="InterPro" id="IPR001387">
    <property type="entry name" value="Cro/C1-type_HTH"/>
</dbReference>
<evidence type="ECO:0000256" key="5">
    <source>
        <dbReference type="ARBA" id="ARBA00022777"/>
    </source>
</evidence>
<dbReference type="CDD" id="cd00130">
    <property type="entry name" value="PAS"/>
    <property type="match status" value="2"/>
</dbReference>
<feature type="domain" description="PAS" evidence="6">
    <location>
        <begin position="12"/>
        <end position="70"/>
    </location>
</feature>
<dbReference type="InterPro" id="IPR000700">
    <property type="entry name" value="PAS-assoc_C"/>
</dbReference>
<dbReference type="OrthoDB" id="3782725at2"/>
<keyword evidence="10" id="KW-1185">Reference proteome</keyword>
<protein>
    <recommendedName>
        <fullName evidence="2">histidine kinase</fullName>
        <ecNumber evidence="2">2.7.13.3</ecNumber>
    </recommendedName>
</protein>
<dbReference type="PANTHER" id="PTHR43304:SF1">
    <property type="entry name" value="PAC DOMAIN-CONTAINING PROTEIN"/>
    <property type="match status" value="1"/>
</dbReference>
<dbReference type="CDD" id="cd00093">
    <property type="entry name" value="HTH_XRE"/>
    <property type="match status" value="1"/>
</dbReference>
<dbReference type="AlphaFoldDB" id="A0A2C9D0Q3"/>
<dbReference type="Gene3D" id="2.10.70.100">
    <property type="match status" value="1"/>
</dbReference>
<sequence>MKALKNRSRWSSYQMLRFIEEKTKIGTWIWDLTATELHWSTGLYRLIGLDPQETKPSFSAYESIIHPDDHLDITGPLVRADGSTIFDRQFRIMRRDGSLRWLQGHAEIHLGADEMPHQVIGVVIDITDRKILSDSLKLAGRHLDLASDILGAAVWITDRQGSIVSQHGWLPLTGQSVADVQQMGWLNALVPEDRVQAMKVWMTSLRRPEPFEIGFRVRSSDDEGVAVTGRFTPLEDRKGGIAEWIGVFRRQGSDARALQDHVPAGEEGSGEHRLHPAQIRAARAMLGWSVSDLADVSGISGSTIRRMEMDDPDRSVSQTYFDIMHETFRRHGLRMELRDGMAVVGFPMSP</sequence>
<dbReference type="NCBIfam" id="TIGR00229">
    <property type="entry name" value="sensory_box"/>
    <property type="match status" value="1"/>
</dbReference>
<dbReference type="GO" id="GO:0004673">
    <property type="term" value="F:protein histidine kinase activity"/>
    <property type="evidence" value="ECO:0007669"/>
    <property type="project" value="UniProtKB-EC"/>
</dbReference>